<gene>
    <name evidence="9" type="ORF">SA3R_21555</name>
</gene>
<dbReference type="SUPFAM" id="SSF49584">
    <property type="entry name" value="Periplasmic chaperone C-domain"/>
    <property type="match status" value="1"/>
</dbReference>
<dbReference type="Proteomes" id="UP000071979">
    <property type="component" value="Unassembled WGS sequence"/>
</dbReference>
<evidence type="ECO:0000313" key="9">
    <source>
        <dbReference type="EMBL" id="KTS65121.1"/>
    </source>
</evidence>
<comment type="caution">
    <text evidence="9">The sequence shown here is derived from an EMBL/GenBank/DDBJ whole genome shotgun (WGS) entry which is preliminary data.</text>
</comment>
<dbReference type="InterPro" id="IPR016147">
    <property type="entry name" value="Pili_assmbl_chaperone_N"/>
</dbReference>
<evidence type="ECO:0008006" key="11">
    <source>
        <dbReference type="Google" id="ProtNLM"/>
    </source>
</evidence>
<feature type="signal peptide" evidence="6">
    <location>
        <begin position="1"/>
        <end position="15"/>
    </location>
</feature>
<feature type="chain" id="PRO_5034246228" description="Molecular chaperone" evidence="6">
    <location>
        <begin position="16"/>
        <end position="231"/>
    </location>
</feature>
<dbReference type="InterPro" id="IPR036316">
    <property type="entry name" value="Pili_assmbl_chap_C_dom_sf"/>
</dbReference>
<comment type="similarity">
    <text evidence="2">Belongs to the periplasmic pilus chaperone family.</text>
</comment>
<dbReference type="Gene3D" id="2.60.40.10">
    <property type="entry name" value="Immunoglobulins"/>
    <property type="match status" value="2"/>
</dbReference>
<dbReference type="EMBL" id="LDSE01000049">
    <property type="protein sequence ID" value="KTS65121.1"/>
    <property type="molecule type" value="Genomic_DNA"/>
</dbReference>
<dbReference type="InterPro" id="IPR050643">
    <property type="entry name" value="Periplasmic_pilus_chap"/>
</dbReference>
<dbReference type="Pfam" id="PF02753">
    <property type="entry name" value="PapD_C"/>
    <property type="match status" value="1"/>
</dbReference>
<dbReference type="Pfam" id="PF00345">
    <property type="entry name" value="PapD_N"/>
    <property type="match status" value="1"/>
</dbReference>
<keyword evidence="4" id="KW-0574">Periplasm</keyword>
<evidence type="ECO:0000256" key="2">
    <source>
        <dbReference type="ARBA" id="ARBA00007399"/>
    </source>
</evidence>
<dbReference type="AlphaFoldDB" id="A0A8E1RVR8"/>
<dbReference type="SUPFAM" id="SSF49354">
    <property type="entry name" value="PapD-like"/>
    <property type="match status" value="1"/>
</dbReference>
<dbReference type="PRINTS" id="PR00969">
    <property type="entry name" value="CHAPERONPILI"/>
</dbReference>
<name>A0A8E1RVR8_9GAMM</name>
<reference evidence="9 10" key="1">
    <citation type="journal article" date="2016" name="Front. Microbiol.">
        <title>Genomic Resource of Rice Seed Associated Bacteria.</title>
        <authorList>
            <person name="Midha S."/>
            <person name="Bansal K."/>
            <person name="Sharma S."/>
            <person name="Kumar N."/>
            <person name="Patil P.P."/>
            <person name="Chaudhry V."/>
            <person name="Patil P.B."/>
        </authorList>
    </citation>
    <scope>NUCLEOTIDE SEQUENCE [LARGE SCALE GENOMIC DNA]</scope>
    <source>
        <strain evidence="9 10">SA3</strain>
    </source>
</reference>
<evidence type="ECO:0000256" key="3">
    <source>
        <dbReference type="ARBA" id="ARBA00022729"/>
    </source>
</evidence>
<proteinExistence type="inferred from homology"/>
<sequence>MKTFLLFILMLYVHAASASVIMVGTRVIVPSAAKEKTVQFNNPDPQPFIVEIKLSDEHDHSFQVPFVAVPPVFRIEPHQGQSVRLIPTSAEQLLPRDRESVFYMNFTQIPALKRSARNDNQLIIAVKSRVKVFYRPETLTGQQSEAFKSLRFSLNNGKVKVENPTGFYISISRALFVSHTHSVTLTDAVMLAPLSSMEWSPAERVASLRDGKIRITQVNDYGAYVENTRNP</sequence>
<dbReference type="InterPro" id="IPR001829">
    <property type="entry name" value="Pili_assmbl_chaperone_bac"/>
</dbReference>
<keyword evidence="3 6" id="KW-0732">Signal</keyword>
<comment type="subcellular location">
    <subcellularLocation>
        <location evidence="1">Periplasm</location>
    </subcellularLocation>
</comment>
<evidence type="ECO:0000256" key="4">
    <source>
        <dbReference type="ARBA" id="ARBA00022764"/>
    </source>
</evidence>
<feature type="domain" description="Pili assembly chaperone N-terminal" evidence="7">
    <location>
        <begin position="20"/>
        <end position="139"/>
    </location>
</feature>
<dbReference type="PANTHER" id="PTHR30251">
    <property type="entry name" value="PILUS ASSEMBLY CHAPERONE"/>
    <property type="match status" value="1"/>
</dbReference>
<feature type="domain" description="Pili assembly chaperone C-terminal" evidence="8">
    <location>
        <begin position="161"/>
        <end position="225"/>
    </location>
</feature>
<dbReference type="InterPro" id="IPR016148">
    <property type="entry name" value="Pili_assmbl_chaperone_C"/>
</dbReference>
<accession>A0A8E1RVR8</accession>
<evidence type="ECO:0000256" key="5">
    <source>
        <dbReference type="ARBA" id="ARBA00023186"/>
    </source>
</evidence>
<dbReference type="InterPro" id="IPR013783">
    <property type="entry name" value="Ig-like_fold"/>
</dbReference>
<dbReference type="InterPro" id="IPR008962">
    <property type="entry name" value="PapD-like_sf"/>
</dbReference>
<dbReference type="GO" id="GO:0030288">
    <property type="term" value="C:outer membrane-bounded periplasmic space"/>
    <property type="evidence" value="ECO:0007669"/>
    <property type="project" value="InterPro"/>
</dbReference>
<evidence type="ECO:0000313" key="10">
    <source>
        <dbReference type="Proteomes" id="UP000071979"/>
    </source>
</evidence>
<dbReference type="PANTHER" id="PTHR30251:SF25">
    <property type="entry name" value="FIMBRIAE CHAPARONE"/>
    <property type="match status" value="1"/>
</dbReference>
<evidence type="ECO:0000256" key="6">
    <source>
        <dbReference type="SAM" id="SignalP"/>
    </source>
</evidence>
<keyword evidence="5" id="KW-0143">Chaperone</keyword>
<evidence type="ECO:0000256" key="1">
    <source>
        <dbReference type="ARBA" id="ARBA00004418"/>
    </source>
</evidence>
<evidence type="ECO:0000259" key="7">
    <source>
        <dbReference type="Pfam" id="PF00345"/>
    </source>
</evidence>
<dbReference type="RefSeq" id="WP_058776462.1">
    <property type="nucleotide sequence ID" value="NZ_LDSA01000047.1"/>
</dbReference>
<dbReference type="GO" id="GO:0071555">
    <property type="term" value="P:cell wall organization"/>
    <property type="evidence" value="ECO:0007669"/>
    <property type="project" value="InterPro"/>
</dbReference>
<evidence type="ECO:0000259" key="8">
    <source>
        <dbReference type="Pfam" id="PF02753"/>
    </source>
</evidence>
<protein>
    <recommendedName>
        <fullName evidence="11">Molecular chaperone</fullName>
    </recommendedName>
</protein>
<organism evidence="9 10">
    <name type="scientific">Pantoea dispersa</name>
    <dbReference type="NCBI Taxonomy" id="59814"/>
    <lineage>
        <taxon>Bacteria</taxon>
        <taxon>Pseudomonadati</taxon>
        <taxon>Pseudomonadota</taxon>
        <taxon>Gammaproteobacteria</taxon>
        <taxon>Enterobacterales</taxon>
        <taxon>Erwiniaceae</taxon>
        <taxon>Pantoea</taxon>
    </lineage>
</organism>